<comment type="caution">
    <text evidence="2">The sequence shown here is derived from an EMBL/GenBank/DDBJ whole genome shotgun (WGS) entry which is preliminary data.</text>
</comment>
<protein>
    <submittedName>
        <fullName evidence="2">Uncharacterized protein</fullName>
    </submittedName>
</protein>
<proteinExistence type="predicted"/>
<dbReference type="OrthoDB" id="4840259at2759"/>
<reference evidence="2 3" key="1">
    <citation type="submission" date="2014-02" db="EMBL/GenBank/DDBJ databases">
        <title>The genome sequence of Colletotrichum salicis CBS 607.94.</title>
        <authorList>
            <person name="Baroncelli R."/>
            <person name="Thon M.R."/>
        </authorList>
    </citation>
    <scope>NUCLEOTIDE SEQUENCE [LARGE SCALE GENOMIC DNA]</scope>
    <source>
        <strain evidence="2 3">CBS 607.94</strain>
    </source>
</reference>
<evidence type="ECO:0000313" key="3">
    <source>
        <dbReference type="Proteomes" id="UP000070121"/>
    </source>
</evidence>
<sequence length="202" mass="22741">MCGIKQIIDECRTCRGIVLIEEVPIICQKRTWTFPDAFGHAKTYCPDQGRVYVEKKPRINQCRVCRWDSLNITTGLDMPCHQRSDSSLGTRSLSHGMDQSQSTSTCQNDSVLSLPTEKKKPKSMAETVKGFFGKYLSKVIPGVRGSSQSPSSWSALDQWEDICVDEDTKNNKKKKKKAASIPIVIRVREFPMLGYGASPMFR</sequence>
<dbReference type="EMBL" id="JFFI01000878">
    <property type="protein sequence ID" value="KXH65498.1"/>
    <property type="molecule type" value="Genomic_DNA"/>
</dbReference>
<feature type="region of interest" description="Disordered" evidence="1">
    <location>
        <begin position="87"/>
        <end position="121"/>
    </location>
</feature>
<gene>
    <name evidence="2" type="ORF">CSAL01_12630</name>
</gene>
<evidence type="ECO:0000313" key="2">
    <source>
        <dbReference type="EMBL" id="KXH65498.1"/>
    </source>
</evidence>
<feature type="compositionally biased region" description="Polar residues" evidence="1">
    <location>
        <begin position="87"/>
        <end position="113"/>
    </location>
</feature>
<dbReference type="Proteomes" id="UP000070121">
    <property type="component" value="Unassembled WGS sequence"/>
</dbReference>
<organism evidence="2 3">
    <name type="scientific">Colletotrichum salicis</name>
    <dbReference type="NCBI Taxonomy" id="1209931"/>
    <lineage>
        <taxon>Eukaryota</taxon>
        <taxon>Fungi</taxon>
        <taxon>Dikarya</taxon>
        <taxon>Ascomycota</taxon>
        <taxon>Pezizomycotina</taxon>
        <taxon>Sordariomycetes</taxon>
        <taxon>Hypocreomycetidae</taxon>
        <taxon>Glomerellales</taxon>
        <taxon>Glomerellaceae</taxon>
        <taxon>Colletotrichum</taxon>
        <taxon>Colletotrichum acutatum species complex</taxon>
    </lineage>
</organism>
<evidence type="ECO:0000256" key="1">
    <source>
        <dbReference type="SAM" id="MobiDB-lite"/>
    </source>
</evidence>
<keyword evidence="3" id="KW-1185">Reference proteome</keyword>
<accession>A0A135UYK1</accession>
<name>A0A135UYK1_9PEZI</name>
<dbReference type="AlphaFoldDB" id="A0A135UYK1"/>